<dbReference type="InterPro" id="IPR006121">
    <property type="entry name" value="HMA_dom"/>
</dbReference>
<accession>A0A0M2PUW7</accession>
<dbReference type="SUPFAM" id="SSF56784">
    <property type="entry name" value="HAD-like"/>
    <property type="match status" value="1"/>
</dbReference>
<dbReference type="eggNOG" id="COG2217">
    <property type="taxonomic scope" value="Bacteria"/>
</dbReference>
<dbReference type="PROSITE" id="PS00154">
    <property type="entry name" value="ATPASE_E1_E2"/>
    <property type="match status" value="1"/>
</dbReference>
<feature type="transmembrane region" description="Helical" evidence="22">
    <location>
        <begin position="348"/>
        <end position="370"/>
    </location>
</feature>
<keyword evidence="4" id="KW-0813">Transport</keyword>
<dbReference type="NCBIfam" id="TIGR01494">
    <property type="entry name" value="ATPase_P-type"/>
    <property type="match status" value="2"/>
</dbReference>
<dbReference type="InterPro" id="IPR023214">
    <property type="entry name" value="HAD_sf"/>
</dbReference>
<keyword evidence="13" id="KW-1278">Translocase</keyword>
<dbReference type="SUPFAM" id="SSF81665">
    <property type="entry name" value="Calcium ATPase, transmembrane domain M"/>
    <property type="match status" value="1"/>
</dbReference>
<dbReference type="SFLD" id="SFLDS00003">
    <property type="entry name" value="Haloacid_Dehalogenase"/>
    <property type="match status" value="1"/>
</dbReference>
<dbReference type="Pfam" id="PF00702">
    <property type="entry name" value="Hydrolase"/>
    <property type="match status" value="1"/>
</dbReference>
<dbReference type="AlphaFoldDB" id="A0A0M2PUW7"/>
<dbReference type="SUPFAM" id="SSF81653">
    <property type="entry name" value="Calcium ATPase, transduction domain A"/>
    <property type="match status" value="1"/>
</dbReference>
<keyword evidence="14 22" id="KW-1133">Transmembrane helix</keyword>
<evidence type="ECO:0000313" key="24">
    <source>
        <dbReference type="EMBL" id="KKJ00301.1"/>
    </source>
</evidence>
<feature type="transmembrane region" description="Helical" evidence="22">
    <location>
        <begin position="196"/>
        <end position="214"/>
    </location>
</feature>
<dbReference type="GO" id="GO:0055070">
    <property type="term" value="P:copper ion homeostasis"/>
    <property type="evidence" value="ECO:0007669"/>
    <property type="project" value="TreeGrafter"/>
</dbReference>
<name>A0A0M2PUW7_PROHO</name>
<dbReference type="CDD" id="cd02094">
    <property type="entry name" value="P-type_ATPase_Cu-like"/>
    <property type="match status" value="1"/>
</dbReference>
<keyword evidence="10" id="KW-0187">Copper transport</keyword>
<dbReference type="InterPro" id="IPR001757">
    <property type="entry name" value="P_typ_ATPase"/>
</dbReference>
<dbReference type="SFLD" id="SFLDF00027">
    <property type="entry name" value="p-type_atpase"/>
    <property type="match status" value="1"/>
</dbReference>
<comment type="caution">
    <text evidence="24">The sequence shown here is derived from an EMBL/GenBank/DDBJ whole genome shotgun (WGS) entry which is preliminary data.</text>
</comment>
<dbReference type="NCBIfam" id="TIGR01511">
    <property type="entry name" value="ATPase-IB1_Cu"/>
    <property type="match status" value="1"/>
</dbReference>
<protein>
    <recommendedName>
        <fullName evidence="21">Probable copper-transporting ATPase PacS</fullName>
        <ecNumber evidence="3">7.2.2.8</ecNumber>
    </recommendedName>
    <alternativeName>
        <fullName evidence="18">Cu(+)-exporting ATPase</fullName>
    </alternativeName>
</protein>
<evidence type="ECO:0000259" key="23">
    <source>
        <dbReference type="PROSITE" id="PS50846"/>
    </source>
</evidence>
<feature type="transmembrane region" description="Helical" evidence="22">
    <location>
        <begin position="96"/>
        <end position="119"/>
    </location>
</feature>
<dbReference type="EC" id="7.2.2.8" evidence="3"/>
<evidence type="ECO:0000256" key="18">
    <source>
        <dbReference type="ARBA" id="ARBA00033239"/>
    </source>
</evidence>
<evidence type="ECO:0000256" key="22">
    <source>
        <dbReference type="RuleBase" id="RU362081"/>
    </source>
</evidence>
<dbReference type="Gene3D" id="3.40.1110.10">
    <property type="entry name" value="Calcium-transporting ATPase, cytoplasmic domain N"/>
    <property type="match status" value="1"/>
</dbReference>
<dbReference type="InterPro" id="IPR023298">
    <property type="entry name" value="ATPase_P-typ_TM_dom_sf"/>
</dbReference>
<evidence type="ECO:0000256" key="7">
    <source>
        <dbReference type="ARBA" id="ARBA00022692"/>
    </source>
</evidence>
<evidence type="ECO:0000256" key="1">
    <source>
        <dbReference type="ARBA" id="ARBA00004651"/>
    </source>
</evidence>
<dbReference type="InterPro" id="IPR044492">
    <property type="entry name" value="P_typ_ATPase_HD_dom"/>
</dbReference>
<comment type="catalytic activity">
    <reaction evidence="19">
        <text>Cu(+)(in) + ATP + H2O = Cu(+)(out) + ADP + phosphate + H(+)</text>
        <dbReference type="Rhea" id="RHEA:25792"/>
        <dbReference type="ChEBI" id="CHEBI:15377"/>
        <dbReference type="ChEBI" id="CHEBI:15378"/>
        <dbReference type="ChEBI" id="CHEBI:30616"/>
        <dbReference type="ChEBI" id="CHEBI:43474"/>
        <dbReference type="ChEBI" id="CHEBI:49552"/>
        <dbReference type="ChEBI" id="CHEBI:456216"/>
        <dbReference type="EC" id="7.2.2.8"/>
    </reaction>
</comment>
<dbReference type="Pfam" id="PF00403">
    <property type="entry name" value="HMA"/>
    <property type="match status" value="1"/>
</dbReference>
<evidence type="ECO:0000256" key="9">
    <source>
        <dbReference type="ARBA" id="ARBA00022741"/>
    </source>
</evidence>
<dbReference type="OrthoDB" id="525483at2"/>
<dbReference type="PRINTS" id="PR00119">
    <property type="entry name" value="CATATPASE"/>
</dbReference>
<dbReference type="GO" id="GO:0005507">
    <property type="term" value="F:copper ion binding"/>
    <property type="evidence" value="ECO:0007669"/>
    <property type="project" value="TreeGrafter"/>
</dbReference>
<evidence type="ECO:0000313" key="25">
    <source>
        <dbReference type="Proteomes" id="UP000034681"/>
    </source>
</evidence>
<comment type="subcellular location">
    <subcellularLocation>
        <location evidence="1">Cell membrane</location>
        <topology evidence="1">Multi-pass membrane protein</topology>
    </subcellularLocation>
</comment>
<dbReference type="CDD" id="cd00371">
    <property type="entry name" value="HMA"/>
    <property type="match status" value="1"/>
</dbReference>
<dbReference type="RefSeq" id="WP_017711680.1">
    <property type="nucleotide sequence ID" value="NZ_KB235933.1"/>
</dbReference>
<dbReference type="GO" id="GO:0005886">
    <property type="term" value="C:plasma membrane"/>
    <property type="evidence" value="ECO:0007669"/>
    <property type="project" value="UniProtKB-SubCell"/>
</dbReference>
<evidence type="ECO:0000256" key="19">
    <source>
        <dbReference type="ARBA" id="ARBA00049289"/>
    </source>
</evidence>
<dbReference type="SFLD" id="SFLDG00002">
    <property type="entry name" value="C1.7:_P-type_atpase_like"/>
    <property type="match status" value="1"/>
</dbReference>
<evidence type="ECO:0000256" key="12">
    <source>
        <dbReference type="ARBA" id="ARBA00022842"/>
    </source>
</evidence>
<gene>
    <name evidence="24" type="ORF">PROH_11525</name>
</gene>
<feature type="transmembrane region" description="Helical" evidence="22">
    <location>
        <begin position="382"/>
        <end position="404"/>
    </location>
</feature>
<evidence type="ECO:0000256" key="4">
    <source>
        <dbReference type="ARBA" id="ARBA00022448"/>
    </source>
</evidence>
<dbReference type="Gene3D" id="2.70.150.10">
    <property type="entry name" value="Calcium-transporting ATPase, cytoplasmic transduction domain A"/>
    <property type="match status" value="1"/>
</dbReference>
<dbReference type="PANTHER" id="PTHR43520">
    <property type="entry name" value="ATP7, ISOFORM B"/>
    <property type="match status" value="1"/>
</dbReference>
<keyword evidence="7 22" id="KW-0812">Transmembrane</keyword>
<evidence type="ECO:0000256" key="2">
    <source>
        <dbReference type="ARBA" id="ARBA00006024"/>
    </source>
</evidence>
<keyword evidence="15" id="KW-0186">Copper</keyword>
<dbReference type="FunFam" id="3.30.70.100:FF:000005">
    <property type="entry name" value="Copper-exporting P-type ATPase A"/>
    <property type="match status" value="1"/>
</dbReference>
<dbReference type="GO" id="GO:0005524">
    <property type="term" value="F:ATP binding"/>
    <property type="evidence" value="ECO:0007669"/>
    <property type="project" value="UniProtKB-UniRule"/>
</dbReference>
<keyword evidence="11 22" id="KW-0067">ATP-binding</keyword>
<dbReference type="PANTHER" id="PTHR43520:SF8">
    <property type="entry name" value="P-TYPE CU(+) TRANSPORTER"/>
    <property type="match status" value="1"/>
</dbReference>
<dbReference type="Pfam" id="PF00122">
    <property type="entry name" value="E1-E2_ATPase"/>
    <property type="match status" value="1"/>
</dbReference>
<keyword evidence="12" id="KW-0460">Magnesium</keyword>
<dbReference type="Gene3D" id="3.30.70.100">
    <property type="match status" value="1"/>
</dbReference>
<evidence type="ECO:0000256" key="21">
    <source>
        <dbReference type="ARBA" id="ARBA00072218"/>
    </source>
</evidence>
<dbReference type="InterPro" id="IPR018303">
    <property type="entry name" value="ATPase_P-typ_P_site"/>
</dbReference>
<organism evidence="24 25">
    <name type="scientific">Prochlorothrix hollandica PCC 9006 = CALU 1027</name>
    <dbReference type="NCBI Taxonomy" id="317619"/>
    <lineage>
        <taxon>Bacteria</taxon>
        <taxon>Bacillati</taxon>
        <taxon>Cyanobacteriota</taxon>
        <taxon>Cyanophyceae</taxon>
        <taxon>Prochlorotrichales</taxon>
        <taxon>Prochlorotrichaceae</taxon>
        <taxon>Prochlorothrix</taxon>
    </lineage>
</organism>
<dbReference type="STRING" id="317619.GCA_000332315_01086"/>
<evidence type="ECO:0000256" key="8">
    <source>
        <dbReference type="ARBA" id="ARBA00022723"/>
    </source>
</evidence>
<feature type="domain" description="HMA" evidence="23">
    <location>
        <begin position="2"/>
        <end position="68"/>
    </location>
</feature>
<evidence type="ECO:0000256" key="16">
    <source>
        <dbReference type="ARBA" id="ARBA00023065"/>
    </source>
</evidence>
<evidence type="ECO:0000256" key="14">
    <source>
        <dbReference type="ARBA" id="ARBA00022989"/>
    </source>
</evidence>
<dbReference type="InterPro" id="IPR036412">
    <property type="entry name" value="HAD-like_sf"/>
</dbReference>
<dbReference type="InterPro" id="IPR036163">
    <property type="entry name" value="HMA_dom_sf"/>
</dbReference>
<reference evidence="24" key="1">
    <citation type="submission" date="2012-04" db="EMBL/GenBank/DDBJ databases">
        <authorList>
            <person name="Borisov I.G."/>
            <person name="Ivanikova N.V."/>
            <person name="Pinevich A.V."/>
        </authorList>
    </citation>
    <scope>NUCLEOTIDE SEQUENCE</scope>
    <source>
        <strain evidence="24">CALU 1027</strain>
    </source>
</reference>
<dbReference type="InterPro" id="IPR008250">
    <property type="entry name" value="ATPase_P-typ_transduc_dom_A_sf"/>
</dbReference>
<evidence type="ECO:0000256" key="11">
    <source>
        <dbReference type="ARBA" id="ARBA00022840"/>
    </source>
</evidence>
<dbReference type="NCBIfam" id="TIGR01525">
    <property type="entry name" value="ATPase-IB_hvy"/>
    <property type="match status" value="1"/>
</dbReference>
<dbReference type="PRINTS" id="PR00943">
    <property type="entry name" value="CUATPASE"/>
</dbReference>
<dbReference type="GO" id="GO:0140581">
    <property type="term" value="F:P-type monovalent copper transporter activity"/>
    <property type="evidence" value="ECO:0007669"/>
    <property type="project" value="UniProtKB-EC"/>
</dbReference>
<dbReference type="FunFam" id="3.40.50.1000:FF:000144">
    <property type="entry name" value="copper-transporting ATPase 1 isoform X2"/>
    <property type="match status" value="1"/>
</dbReference>
<keyword evidence="5 22" id="KW-1003">Cell membrane</keyword>
<feature type="transmembrane region" description="Helical" evidence="22">
    <location>
        <begin position="125"/>
        <end position="144"/>
    </location>
</feature>
<keyword evidence="8 22" id="KW-0479">Metal-binding</keyword>
<feature type="transmembrane region" description="Helical" evidence="22">
    <location>
        <begin position="709"/>
        <end position="731"/>
    </location>
</feature>
<evidence type="ECO:0000256" key="6">
    <source>
        <dbReference type="ARBA" id="ARBA00022553"/>
    </source>
</evidence>
<dbReference type="FunFam" id="2.70.150.10:FF:000020">
    <property type="entry name" value="Copper-exporting P-type ATPase A"/>
    <property type="match status" value="1"/>
</dbReference>
<evidence type="ECO:0000256" key="15">
    <source>
        <dbReference type="ARBA" id="ARBA00023008"/>
    </source>
</evidence>
<sequence length="772" mass="81333">MTTLTLNLQGLSCAACANAVDRALRQAPGVTDCSVNFALEQATVTYAPGQTDLVRLQAAVAKAGYQAFPAEDLHSLSRGEVDPGRQRQQRSLQHQVILGAILSSVLVVGSLPMMLGVHIPGIPLVLHHPLVQLLLTAPVQFWCGRSFYRGAWTALGRGSSDMNTLVVLGTSTAFFYSLFPTFFAPWFRDHGLSTGVYYETAAVVITLILLGRLLEQRARGQTSEAIRTLMGLQAKTARVVRQGQTVDIPIAAVKVGDWVVVRPGEKVPVDGVITEGTATLDESMVTGESLPVQKTEGSEVIGATLNKTGSFRFRVTRVGRETLLAQIVQLVHQAQSSKAPLQRLADRVIAVFVPTVLIIAAATFGIWFFLAHNLPLALTNTVGVLVIACPCALGLATPVSIIVATGQGAAQGILIKDAQSLELAHQLHTIVLDKTGTLTLGKPVVNHFATVGGCAQGQELELLAAVAAIETASEHPLADALVTYGQSQGLGPLSPVTDFEAVPGCGVWGRVADRPIHIGTAAWFQDLGWDLQVSTPAGQGFLDLQQDWEQQQQTVVWVAVAGSVAGIFAIADAIKPQAAAAIRGLKRLGLEVVMLSGDNRTTAQAIAQTLGITEVMAPVRPDQKAATIQRLQQQPPTQGRPSPRRVAMVGDGINDAPALAQADVGIAIGTGTDVAMAASDITLISGDLRGIEGAIRLSRATVANIRQNLFFAFVYNVLGIPIAAGVLYPLWGWSLNPMVAGAAMALSSVSVVTNALRLKSALPAPPSSSQLG</sequence>
<keyword evidence="16" id="KW-0406">Ion transport</keyword>
<dbReference type="Proteomes" id="UP000034681">
    <property type="component" value="Unassembled WGS sequence"/>
</dbReference>
<comment type="function">
    <text evidence="20">May play a role in the osmotic adaptation.</text>
</comment>
<dbReference type="InterPro" id="IPR017969">
    <property type="entry name" value="Heavy-metal-associated_CS"/>
</dbReference>
<keyword evidence="17 22" id="KW-0472">Membrane</keyword>
<dbReference type="SUPFAM" id="SSF55008">
    <property type="entry name" value="HMA, heavy metal-associated domain"/>
    <property type="match status" value="1"/>
</dbReference>
<dbReference type="Gene3D" id="3.40.50.1000">
    <property type="entry name" value="HAD superfamily/HAD-like"/>
    <property type="match status" value="1"/>
</dbReference>
<dbReference type="GO" id="GO:0016887">
    <property type="term" value="F:ATP hydrolysis activity"/>
    <property type="evidence" value="ECO:0007669"/>
    <property type="project" value="InterPro"/>
</dbReference>
<dbReference type="InterPro" id="IPR023299">
    <property type="entry name" value="ATPase_P-typ_cyto_dom_N"/>
</dbReference>
<dbReference type="PROSITE" id="PS01047">
    <property type="entry name" value="HMA_1"/>
    <property type="match status" value="1"/>
</dbReference>
<proteinExistence type="inferred from homology"/>
<evidence type="ECO:0000256" key="5">
    <source>
        <dbReference type="ARBA" id="ARBA00022475"/>
    </source>
</evidence>
<evidence type="ECO:0000256" key="20">
    <source>
        <dbReference type="ARBA" id="ARBA00056348"/>
    </source>
</evidence>
<evidence type="ECO:0000256" key="13">
    <source>
        <dbReference type="ARBA" id="ARBA00022967"/>
    </source>
</evidence>
<comment type="similarity">
    <text evidence="2 22">Belongs to the cation transport ATPase (P-type) (TC 3.A.3) family. Type IB subfamily.</text>
</comment>
<keyword evidence="6" id="KW-0597">Phosphoprotein</keyword>
<dbReference type="InterPro" id="IPR059000">
    <property type="entry name" value="ATPase_P-type_domA"/>
</dbReference>
<evidence type="ECO:0000256" key="3">
    <source>
        <dbReference type="ARBA" id="ARBA00012517"/>
    </source>
</evidence>
<dbReference type="EMBL" id="AJTX02000004">
    <property type="protein sequence ID" value="KKJ00301.1"/>
    <property type="molecule type" value="Genomic_DNA"/>
</dbReference>
<dbReference type="GO" id="GO:0043682">
    <property type="term" value="F:P-type divalent copper transporter activity"/>
    <property type="evidence" value="ECO:0007669"/>
    <property type="project" value="TreeGrafter"/>
</dbReference>
<dbReference type="PROSITE" id="PS50846">
    <property type="entry name" value="HMA_2"/>
    <property type="match status" value="1"/>
</dbReference>
<keyword evidence="9 22" id="KW-0547">Nucleotide-binding</keyword>
<keyword evidence="25" id="KW-1185">Reference proteome</keyword>
<evidence type="ECO:0000256" key="17">
    <source>
        <dbReference type="ARBA" id="ARBA00023136"/>
    </source>
</evidence>
<feature type="transmembrane region" description="Helical" evidence="22">
    <location>
        <begin position="165"/>
        <end position="184"/>
    </location>
</feature>
<evidence type="ECO:0000256" key="10">
    <source>
        <dbReference type="ARBA" id="ARBA00022796"/>
    </source>
</evidence>
<dbReference type="InterPro" id="IPR027256">
    <property type="entry name" value="P-typ_ATPase_IB"/>
</dbReference>